<dbReference type="InterPro" id="IPR055592">
    <property type="entry name" value="DUF7168"/>
</dbReference>
<protein>
    <recommendedName>
        <fullName evidence="1">DUF7168 domain-containing protein</fullName>
    </recommendedName>
</protein>
<sequence>MRQAQKLMQQFQISETDVSLAEVSEAIAKARNVQLVDWEMYLAQTVAEAFACKAYGSVVSSFSANARLVRERRYIFAGLGPASEVAAYAFSVLSRQCAKDRRLHMAAQPKNCKKSTE</sequence>
<name>A0A1H9NSF8_9BURK</name>
<keyword evidence="3" id="KW-1185">Reference proteome</keyword>
<proteinExistence type="predicted"/>
<dbReference type="Proteomes" id="UP000199766">
    <property type="component" value="Unassembled WGS sequence"/>
</dbReference>
<gene>
    <name evidence="2" type="ORF">SAMN02982919_02316</name>
</gene>
<evidence type="ECO:0000313" key="3">
    <source>
        <dbReference type="Proteomes" id="UP000199766"/>
    </source>
</evidence>
<organism evidence="2 3">
    <name type="scientific">Giesbergeria anulus</name>
    <dbReference type="NCBI Taxonomy" id="180197"/>
    <lineage>
        <taxon>Bacteria</taxon>
        <taxon>Pseudomonadati</taxon>
        <taxon>Pseudomonadota</taxon>
        <taxon>Betaproteobacteria</taxon>
        <taxon>Burkholderiales</taxon>
        <taxon>Comamonadaceae</taxon>
        <taxon>Giesbergeria</taxon>
    </lineage>
</organism>
<dbReference type="EMBL" id="FOGD01000007">
    <property type="protein sequence ID" value="SER38559.1"/>
    <property type="molecule type" value="Genomic_DNA"/>
</dbReference>
<dbReference type="STRING" id="180197.SAMN02982919_02316"/>
<dbReference type="AlphaFoldDB" id="A0A1H9NSF8"/>
<dbReference type="Pfam" id="PF23771">
    <property type="entry name" value="DUF7168"/>
    <property type="match status" value="1"/>
</dbReference>
<reference evidence="2 3" key="1">
    <citation type="submission" date="2016-10" db="EMBL/GenBank/DDBJ databases">
        <authorList>
            <person name="de Groot N.N."/>
        </authorList>
    </citation>
    <scope>NUCLEOTIDE SEQUENCE [LARGE SCALE GENOMIC DNA]</scope>
    <source>
        <strain evidence="2 3">ATCC 35958</strain>
    </source>
</reference>
<feature type="domain" description="DUF7168" evidence="1">
    <location>
        <begin position="17"/>
        <end position="108"/>
    </location>
</feature>
<accession>A0A1H9NSF8</accession>
<evidence type="ECO:0000313" key="2">
    <source>
        <dbReference type="EMBL" id="SER38559.1"/>
    </source>
</evidence>
<evidence type="ECO:0000259" key="1">
    <source>
        <dbReference type="Pfam" id="PF23771"/>
    </source>
</evidence>